<keyword evidence="1" id="KW-1133">Transmembrane helix</keyword>
<protein>
    <submittedName>
        <fullName evidence="2">Putative membrane protein</fullName>
    </submittedName>
</protein>
<feature type="transmembrane region" description="Helical" evidence="1">
    <location>
        <begin position="219"/>
        <end position="240"/>
    </location>
</feature>
<name>A0A0D8BPV0_GEOKU</name>
<proteinExistence type="predicted"/>
<keyword evidence="1" id="KW-0812">Transmembrane</keyword>
<dbReference type="PATRIC" id="fig|1462.6.peg.3735"/>
<dbReference type="Proteomes" id="UP000032522">
    <property type="component" value="Unassembled WGS sequence"/>
</dbReference>
<evidence type="ECO:0000313" key="3">
    <source>
        <dbReference type="Proteomes" id="UP000032522"/>
    </source>
</evidence>
<feature type="transmembrane region" description="Helical" evidence="1">
    <location>
        <begin position="246"/>
        <end position="270"/>
    </location>
</feature>
<feature type="transmembrane region" description="Helical" evidence="1">
    <location>
        <begin position="153"/>
        <end position="172"/>
    </location>
</feature>
<feature type="transmembrane region" description="Helical" evidence="1">
    <location>
        <begin position="96"/>
        <end position="117"/>
    </location>
</feature>
<gene>
    <name evidence="2" type="ORF">LG52_3392</name>
</gene>
<comment type="caution">
    <text evidence="2">The sequence shown here is derived from an EMBL/GenBank/DDBJ whole genome shotgun (WGS) entry which is preliminary data.</text>
</comment>
<dbReference type="AlphaFoldDB" id="A0A0D8BPV0"/>
<feature type="transmembrane region" description="Helical" evidence="1">
    <location>
        <begin position="45"/>
        <end position="68"/>
    </location>
</feature>
<feature type="transmembrane region" description="Helical" evidence="1">
    <location>
        <begin position="21"/>
        <end position="39"/>
    </location>
</feature>
<keyword evidence="1" id="KW-0472">Membrane</keyword>
<dbReference type="EMBL" id="JYBP01000003">
    <property type="protein sequence ID" value="KJE26176.1"/>
    <property type="molecule type" value="Genomic_DNA"/>
</dbReference>
<feature type="transmembrane region" description="Helical" evidence="1">
    <location>
        <begin position="178"/>
        <end position="198"/>
    </location>
</feature>
<reference evidence="2 3" key="1">
    <citation type="submission" date="2015-01" db="EMBL/GenBank/DDBJ databases">
        <authorList>
            <person name="Filippidou S."/>
            <person name="Jeanneret N."/>
            <person name="Russel-Delif L."/>
            <person name="Junier T."/>
            <person name="Wunderlin T."/>
            <person name="Molina V."/>
            <person name="Johnson S.L."/>
            <person name="Davenport K.W."/>
            <person name="Chain P.S."/>
            <person name="Dorador C."/>
            <person name="Junier P."/>
        </authorList>
    </citation>
    <scope>NUCLEOTIDE SEQUENCE [LARGE SCALE GENOMIC DNA]</scope>
    <source>
        <strain evidence="2 3">Et7/4</strain>
    </source>
</reference>
<feature type="transmembrane region" description="Helical" evidence="1">
    <location>
        <begin position="123"/>
        <end position="141"/>
    </location>
</feature>
<evidence type="ECO:0000313" key="2">
    <source>
        <dbReference type="EMBL" id="KJE26176.1"/>
    </source>
</evidence>
<sequence length="279" mass="33495">MKFYIPLYYMFYSRFKTKLNKISWFILIFFPTLSMTIYFSEVKSLYTYVSFLLATLAFFCVYEIGYIVNDTITIKKEKKPNMRITMSEVEYLRGNFWKIILSKVLISVISLIFLFLISRTFNVKIYTFQFFISLIGVSYFFYLHNTIRSRYNIFTFALLNIIKYYAFILLVVPFSKSLIPLLISIIFFPLVRTIEHSTKEKYNLIGMQRFVKNNDSFRVKYYALLFTVTLIILFINKYMTGRVNNLVWFCLITLGYFLTFRILVLIGLSYSKRLKSKYR</sequence>
<accession>A0A0D8BPV0</accession>
<organism evidence="2 3">
    <name type="scientific">Geobacillus kaustophilus</name>
    <dbReference type="NCBI Taxonomy" id="1462"/>
    <lineage>
        <taxon>Bacteria</taxon>
        <taxon>Bacillati</taxon>
        <taxon>Bacillota</taxon>
        <taxon>Bacilli</taxon>
        <taxon>Bacillales</taxon>
        <taxon>Anoxybacillaceae</taxon>
        <taxon>Geobacillus</taxon>
        <taxon>Geobacillus thermoleovorans group</taxon>
    </lineage>
</organism>
<evidence type="ECO:0000256" key="1">
    <source>
        <dbReference type="SAM" id="Phobius"/>
    </source>
</evidence>